<reference evidence="1" key="1">
    <citation type="submission" date="2020-03" db="EMBL/GenBank/DDBJ databases">
        <title>The deep terrestrial virosphere.</title>
        <authorList>
            <person name="Holmfeldt K."/>
            <person name="Nilsson E."/>
            <person name="Simone D."/>
            <person name="Lopez-Fernandez M."/>
            <person name="Wu X."/>
            <person name="de Brujin I."/>
            <person name="Lundin D."/>
            <person name="Andersson A."/>
            <person name="Bertilsson S."/>
            <person name="Dopson M."/>
        </authorList>
    </citation>
    <scope>NUCLEOTIDE SEQUENCE</scope>
    <source>
        <strain evidence="1">MM415A02139</strain>
    </source>
</reference>
<organism evidence="1">
    <name type="scientific">viral metagenome</name>
    <dbReference type="NCBI Taxonomy" id="1070528"/>
    <lineage>
        <taxon>unclassified sequences</taxon>
        <taxon>metagenomes</taxon>
        <taxon>organismal metagenomes</taxon>
    </lineage>
</organism>
<evidence type="ECO:0000313" key="1">
    <source>
        <dbReference type="EMBL" id="QJA73976.1"/>
    </source>
</evidence>
<dbReference type="AlphaFoldDB" id="A0A6M3JVB6"/>
<accession>A0A6M3JVB6</accession>
<sequence length="138" mass="16720">MDKEYDDIIEKLKSDYPIENQVSFNEFDLYDKLNANALLIVRYSEMLNKERSHYEYLIELKDKLVGELYDHYRFELDKSLQKVEIEKYYLPKDKRVIKMNKILRSQKARVDFFEICVNGLNKQGWNMKNFSDNMKKGL</sequence>
<name>A0A6M3JVB6_9ZZZZ</name>
<protein>
    <submittedName>
        <fullName evidence="1">Uncharacterized protein</fullName>
    </submittedName>
</protein>
<dbReference type="EMBL" id="MT142065">
    <property type="protein sequence ID" value="QJA73976.1"/>
    <property type="molecule type" value="Genomic_DNA"/>
</dbReference>
<proteinExistence type="predicted"/>
<gene>
    <name evidence="1" type="ORF">MM415A02139_0011</name>
</gene>